<keyword evidence="2 5" id="KW-0808">Transferase</keyword>
<evidence type="ECO:0000256" key="4">
    <source>
        <dbReference type="ARBA" id="ARBA00023163"/>
    </source>
</evidence>
<comment type="function">
    <text evidence="5">A non-essential component of RNA polymerase (RNAP).</text>
</comment>
<proteinExistence type="inferred from homology"/>
<name>A0A0J1III7_NIACI</name>
<keyword evidence="7" id="KW-1185">Reference proteome</keyword>
<dbReference type="EMBL" id="LDPH01000013">
    <property type="protein sequence ID" value="KLV25813.1"/>
    <property type="molecule type" value="Genomic_DNA"/>
</dbReference>
<dbReference type="GO" id="GO:0000428">
    <property type="term" value="C:DNA-directed RNA polymerase complex"/>
    <property type="evidence" value="ECO:0007669"/>
    <property type="project" value="UniProtKB-KW"/>
</dbReference>
<dbReference type="InterPro" id="IPR009907">
    <property type="entry name" value="RpoY"/>
</dbReference>
<protein>
    <recommendedName>
        <fullName evidence="5">DNA-directed RNA polymerase subunit epsilon</fullName>
        <shortName evidence="5">RNAP epsilon subunit</shortName>
        <ecNumber evidence="5">2.7.7.6</ecNumber>
    </recommendedName>
    <alternativeName>
        <fullName evidence="5">RNA polymerase epsilon subunit</fullName>
    </alternativeName>
    <alternativeName>
        <fullName evidence="5">Transcriptase subunit epsilon</fullName>
    </alternativeName>
</protein>
<evidence type="ECO:0000256" key="1">
    <source>
        <dbReference type="ARBA" id="ARBA00022478"/>
    </source>
</evidence>
<evidence type="ECO:0000256" key="3">
    <source>
        <dbReference type="ARBA" id="ARBA00022695"/>
    </source>
</evidence>
<comment type="catalytic activity">
    <reaction evidence="5">
        <text>RNA(n) + a ribonucleoside 5'-triphosphate = RNA(n+1) + diphosphate</text>
        <dbReference type="Rhea" id="RHEA:21248"/>
        <dbReference type="Rhea" id="RHEA-COMP:14527"/>
        <dbReference type="Rhea" id="RHEA-COMP:17342"/>
        <dbReference type="ChEBI" id="CHEBI:33019"/>
        <dbReference type="ChEBI" id="CHEBI:61557"/>
        <dbReference type="ChEBI" id="CHEBI:140395"/>
        <dbReference type="EC" id="2.7.7.6"/>
    </reaction>
</comment>
<accession>A0A0J1III7</accession>
<dbReference type="NCBIfam" id="NF010188">
    <property type="entry name" value="PRK13667.1"/>
    <property type="match status" value="1"/>
</dbReference>
<evidence type="ECO:0000313" key="6">
    <source>
        <dbReference type="EMBL" id="KLV25813.1"/>
    </source>
</evidence>
<dbReference type="HAMAP" id="MF_01553">
    <property type="entry name" value="RNApol_bact_RpoY"/>
    <property type="match status" value="1"/>
</dbReference>
<sequence>MIFKVYFQDLKTEVPVRENTRTIFVKGVSERDVRTKLAEKPYNIEFITSVEGAFLEYEQQNEDFTVLEIE</sequence>
<evidence type="ECO:0000313" key="7">
    <source>
        <dbReference type="Proteomes" id="UP000036045"/>
    </source>
</evidence>
<gene>
    <name evidence="5" type="primary">rpoY</name>
    <name evidence="6" type="ORF">ABW02_14550</name>
</gene>
<dbReference type="AlphaFoldDB" id="A0A0J1III7"/>
<keyword evidence="1 5" id="KW-0240">DNA-directed RNA polymerase</keyword>
<comment type="caution">
    <text evidence="6">The sequence shown here is derived from an EMBL/GenBank/DDBJ whole genome shotgun (WGS) entry which is preliminary data.</text>
</comment>
<reference evidence="6 7" key="1">
    <citation type="submission" date="2015-05" db="EMBL/GenBank/DDBJ databases">
        <title>Whole genome sequence and identification of bacterial endophytes from Costus igneus.</title>
        <authorList>
            <person name="Lee Y.P."/>
            <person name="Gan H.M."/>
            <person name="Eng W."/>
            <person name="Wheatley M.S."/>
            <person name="Caraballo A."/>
            <person name="Polter S."/>
            <person name="Savka M.A."/>
            <person name="Hudson A.O."/>
        </authorList>
    </citation>
    <scope>NUCLEOTIDE SEQUENCE [LARGE SCALE GENOMIC DNA]</scope>
    <source>
        <strain evidence="6 7">RIT379</strain>
    </source>
</reference>
<evidence type="ECO:0000256" key="5">
    <source>
        <dbReference type="HAMAP-Rule" id="MF_01553"/>
    </source>
</evidence>
<keyword evidence="4 5" id="KW-0804">Transcription</keyword>
<dbReference type="Gene3D" id="3.10.20.730">
    <property type="entry name" value="RNAP, epsilon subunit-like"/>
    <property type="match status" value="1"/>
</dbReference>
<dbReference type="GeneID" id="56348989"/>
<comment type="similarity">
    <text evidence="5">Belongs to the RNA polymerase subunit epsilon family.</text>
</comment>
<dbReference type="PATRIC" id="fig|1397.4.peg.1073"/>
<dbReference type="Pfam" id="PF07288">
    <property type="entry name" value="RpoY"/>
    <property type="match status" value="1"/>
</dbReference>
<dbReference type="Proteomes" id="UP000036045">
    <property type="component" value="Unassembled WGS sequence"/>
</dbReference>
<comment type="subunit">
    <text evidence="5">RNAP is composed of a core of 2 alpha, a beta and a beta' subunit. The core is associated with a delta subunit, and at least one of epsilon or omega. When a sigma factor is associated with the core the holoenzyme is formed, which can initiate transcription.</text>
</comment>
<keyword evidence="3 5" id="KW-0548">Nucleotidyltransferase</keyword>
<dbReference type="GO" id="GO:0003677">
    <property type="term" value="F:DNA binding"/>
    <property type="evidence" value="ECO:0007669"/>
    <property type="project" value="UniProtKB-UniRule"/>
</dbReference>
<dbReference type="OrthoDB" id="2147503at2"/>
<evidence type="ECO:0000256" key="2">
    <source>
        <dbReference type="ARBA" id="ARBA00022679"/>
    </source>
</evidence>
<dbReference type="RefSeq" id="WP_047942992.1">
    <property type="nucleotide sequence ID" value="NZ_CP053989.1"/>
</dbReference>
<dbReference type="EC" id="2.7.7.6" evidence="5"/>
<organism evidence="6 7">
    <name type="scientific">Niallia circulans</name>
    <name type="common">Bacillus circulans</name>
    <dbReference type="NCBI Taxonomy" id="1397"/>
    <lineage>
        <taxon>Bacteria</taxon>
        <taxon>Bacillati</taxon>
        <taxon>Bacillota</taxon>
        <taxon>Bacilli</taxon>
        <taxon>Bacillales</taxon>
        <taxon>Bacillaceae</taxon>
        <taxon>Niallia</taxon>
    </lineage>
</organism>
<dbReference type="GO" id="GO:0006351">
    <property type="term" value="P:DNA-templated transcription"/>
    <property type="evidence" value="ECO:0007669"/>
    <property type="project" value="UniProtKB-UniRule"/>
</dbReference>
<dbReference type="GO" id="GO:0003899">
    <property type="term" value="F:DNA-directed RNA polymerase activity"/>
    <property type="evidence" value="ECO:0007669"/>
    <property type="project" value="UniProtKB-UniRule"/>
</dbReference>